<dbReference type="EMBL" id="BTRK01000004">
    <property type="protein sequence ID" value="GMR44851.1"/>
    <property type="molecule type" value="Genomic_DNA"/>
</dbReference>
<keyword evidence="1" id="KW-0472">Membrane</keyword>
<feature type="transmembrane region" description="Helical" evidence="1">
    <location>
        <begin position="81"/>
        <end position="105"/>
    </location>
</feature>
<dbReference type="InterPro" id="IPR019421">
    <property type="entry name" value="7TM_GPCR_serpentine_rcpt_Srd"/>
</dbReference>
<reference evidence="3" key="1">
    <citation type="submission" date="2022-10" db="EMBL/GenBank/DDBJ databases">
        <title>Genome assembly of Pristionchus species.</title>
        <authorList>
            <person name="Yoshida K."/>
            <person name="Sommer R.J."/>
        </authorList>
    </citation>
    <scope>NUCLEOTIDE SEQUENCE [LARGE SCALE GENOMIC DNA]</scope>
    <source>
        <strain evidence="3">RS5460</strain>
    </source>
</reference>
<feature type="non-terminal residue" evidence="2">
    <location>
        <position position="286"/>
    </location>
</feature>
<dbReference type="AlphaFoldDB" id="A0AAN5HY65"/>
<feature type="transmembrane region" description="Helical" evidence="1">
    <location>
        <begin position="26"/>
        <end position="45"/>
    </location>
</feature>
<gene>
    <name evidence="2" type="ORF">PMAYCL1PPCAC_15046</name>
</gene>
<keyword evidence="3" id="KW-1185">Reference proteome</keyword>
<dbReference type="PANTHER" id="PTHR22943">
    <property type="entry name" value="7-TRANSMEMBRANE DOMAIN RECEPTOR C.ELEGANS"/>
    <property type="match status" value="1"/>
</dbReference>
<proteinExistence type="predicted"/>
<sequence>EGVIGLALNAAVLVLLWNRTIRTGWSTYRIGMSITALLAATLSLLSGISCMVHIFRFEYYAFIFYGPIVYLPRIFCDMSLFVLFTLCLGIWQFTPASSFLQYLALCKPHISEFKRVIISYSLSIILMLTAMPFYTTFHAPVSQRPVFEQIARSVHDLAPENAFYAYGATLFGSKQYPKACIDLAIFSVAPSYSIAYVVFIWCCVRIYRALTSFGVQLSAKTLAMQRSFLTMLLLQLMTANMLQGLVPLLLMGGPVGGFITALITGIAMDKWTLFISFSLFGVSIVQ</sequence>
<dbReference type="PANTHER" id="PTHR22943:SF248">
    <property type="entry name" value="SEVEN TM RECEPTOR"/>
    <property type="match status" value="1"/>
</dbReference>
<evidence type="ECO:0000256" key="1">
    <source>
        <dbReference type="SAM" id="Phobius"/>
    </source>
</evidence>
<evidence type="ECO:0008006" key="4">
    <source>
        <dbReference type="Google" id="ProtNLM"/>
    </source>
</evidence>
<feature type="transmembrane region" description="Helical" evidence="1">
    <location>
        <begin position="117"/>
        <end position="137"/>
    </location>
</feature>
<feature type="non-terminal residue" evidence="2">
    <location>
        <position position="1"/>
    </location>
</feature>
<organism evidence="2 3">
    <name type="scientific">Pristionchus mayeri</name>
    <dbReference type="NCBI Taxonomy" id="1317129"/>
    <lineage>
        <taxon>Eukaryota</taxon>
        <taxon>Metazoa</taxon>
        <taxon>Ecdysozoa</taxon>
        <taxon>Nematoda</taxon>
        <taxon>Chromadorea</taxon>
        <taxon>Rhabditida</taxon>
        <taxon>Rhabditina</taxon>
        <taxon>Diplogasteromorpha</taxon>
        <taxon>Diplogasteroidea</taxon>
        <taxon>Neodiplogasteridae</taxon>
        <taxon>Pristionchus</taxon>
    </lineage>
</organism>
<protein>
    <recommendedName>
        <fullName evidence="4">G protein-coupled receptor</fullName>
    </recommendedName>
</protein>
<dbReference type="Pfam" id="PF10317">
    <property type="entry name" value="7TM_GPCR_Srd"/>
    <property type="match status" value="1"/>
</dbReference>
<keyword evidence="1" id="KW-1133">Transmembrane helix</keyword>
<evidence type="ECO:0000313" key="2">
    <source>
        <dbReference type="EMBL" id="GMR44851.1"/>
    </source>
</evidence>
<name>A0AAN5HY65_9BILA</name>
<dbReference type="Proteomes" id="UP001328107">
    <property type="component" value="Unassembled WGS sequence"/>
</dbReference>
<comment type="caution">
    <text evidence="2">The sequence shown here is derived from an EMBL/GenBank/DDBJ whole genome shotgun (WGS) entry which is preliminary data.</text>
</comment>
<keyword evidence="1" id="KW-0812">Transmembrane</keyword>
<feature type="transmembrane region" description="Helical" evidence="1">
    <location>
        <begin position="183"/>
        <end position="207"/>
    </location>
</feature>
<accession>A0AAN5HY65</accession>
<evidence type="ECO:0000313" key="3">
    <source>
        <dbReference type="Proteomes" id="UP001328107"/>
    </source>
</evidence>